<sequence>AVRRRVPRGWGRRDPGRSPSAARTVPHAPGAGPRRTSAS</sequence>
<accession>A0A6J4K685</accession>
<feature type="non-terminal residue" evidence="2">
    <location>
        <position position="39"/>
    </location>
</feature>
<reference evidence="2" key="1">
    <citation type="submission" date="2020-02" db="EMBL/GenBank/DDBJ databases">
        <authorList>
            <person name="Meier V. D."/>
        </authorList>
    </citation>
    <scope>NUCLEOTIDE SEQUENCE</scope>
    <source>
        <strain evidence="2">AVDCRST_MAG54</strain>
    </source>
</reference>
<feature type="region of interest" description="Disordered" evidence="1">
    <location>
        <begin position="1"/>
        <end position="39"/>
    </location>
</feature>
<organism evidence="2">
    <name type="scientific">uncultured Actinomycetospora sp</name>
    <dbReference type="NCBI Taxonomy" id="1135996"/>
    <lineage>
        <taxon>Bacteria</taxon>
        <taxon>Bacillati</taxon>
        <taxon>Actinomycetota</taxon>
        <taxon>Actinomycetes</taxon>
        <taxon>Pseudonocardiales</taxon>
        <taxon>Pseudonocardiaceae</taxon>
        <taxon>Actinomycetospora</taxon>
        <taxon>environmental samples</taxon>
    </lineage>
</organism>
<dbReference type="AlphaFoldDB" id="A0A6J4K685"/>
<evidence type="ECO:0000256" key="1">
    <source>
        <dbReference type="SAM" id="MobiDB-lite"/>
    </source>
</evidence>
<proteinExistence type="predicted"/>
<protein>
    <submittedName>
        <fullName evidence="2">Uncharacterized protein</fullName>
    </submittedName>
</protein>
<name>A0A6J4K685_9PSEU</name>
<feature type="non-terminal residue" evidence="2">
    <location>
        <position position="1"/>
    </location>
</feature>
<evidence type="ECO:0000313" key="2">
    <source>
        <dbReference type="EMBL" id="CAA9296587.1"/>
    </source>
</evidence>
<gene>
    <name evidence="2" type="ORF">AVDCRST_MAG54-4905</name>
</gene>
<dbReference type="EMBL" id="CADCTH010000617">
    <property type="protein sequence ID" value="CAA9296587.1"/>
    <property type="molecule type" value="Genomic_DNA"/>
</dbReference>